<evidence type="ECO:0000256" key="1">
    <source>
        <dbReference type="SAM" id="MobiDB-lite"/>
    </source>
</evidence>
<name>A0AA38F9N6_TAXCH</name>
<gene>
    <name evidence="2" type="ORF">KI387_040338</name>
</gene>
<dbReference type="AlphaFoldDB" id="A0AA38F9N6"/>
<dbReference type="Proteomes" id="UP000824469">
    <property type="component" value="Unassembled WGS sequence"/>
</dbReference>
<reference evidence="2 3" key="1">
    <citation type="journal article" date="2021" name="Nat. Plants">
        <title>The Taxus genome provides insights into paclitaxel biosynthesis.</title>
        <authorList>
            <person name="Xiong X."/>
            <person name="Gou J."/>
            <person name="Liao Q."/>
            <person name="Li Y."/>
            <person name="Zhou Q."/>
            <person name="Bi G."/>
            <person name="Li C."/>
            <person name="Du R."/>
            <person name="Wang X."/>
            <person name="Sun T."/>
            <person name="Guo L."/>
            <person name="Liang H."/>
            <person name="Lu P."/>
            <person name="Wu Y."/>
            <person name="Zhang Z."/>
            <person name="Ro D.K."/>
            <person name="Shang Y."/>
            <person name="Huang S."/>
            <person name="Yan J."/>
        </authorList>
    </citation>
    <scope>NUCLEOTIDE SEQUENCE [LARGE SCALE GENOMIC DNA]</scope>
    <source>
        <strain evidence="2">Ta-2019</strain>
    </source>
</reference>
<sequence length="93" mass="10413">MSETREEPIEVSDRSEEGGTAVGEEEANVIREDPNLDIEEASSARKGKIKTRAKKDKMKYDYKGYPMETCITSKLDGIGDTDMGHVLVFELIE</sequence>
<evidence type="ECO:0000313" key="2">
    <source>
        <dbReference type="EMBL" id="KAH9294458.1"/>
    </source>
</evidence>
<accession>A0AA38F9N6</accession>
<evidence type="ECO:0000313" key="3">
    <source>
        <dbReference type="Proteomes" id="UP000824469"/>
    </source>
</evidence>
<feature type="compositionally biased region" description="Basic and acidic residues" evidence="1">
    <location>
        <begin position="1"/>
        <end position="17"/>
    </location>
</feature>
<keyword evidence="3" id="KW-1185">Reference proteome</keyword>
<proteinExistence type="predicted"/>
<dbReference type="EMBL" id="JAHRHJ020000106">
    <property type="protein sequence ID" value="KAH9294458.1"/>
    <property type="molecule type" value="Genomic_DNA"/>
</dbReference>
<feature type="region of interest" description="Disordered" evidence="1">
    <location>
        <begin position="1"/>
        <end position="30"/>
    </location>
</feature>
<feature type="non-terminal residue" evidence="2">
    <location>
        <position position="93"/>
    </location>
</feature>
<comment type="caution">
    <text evidence="2">The sequence shown here is derived from an EMBL/GenBank/DDBJ whole genome shotgun (WGS) entry which is preliminary data.</text>
</comment>
<protein>
    <submittedName>
        <fullName evidence="2">Uncharacterized protein</fullName>
    </submittedName>
</protein>
<organism evidence="2 3">
    <name type="scientific">Taxus chinensis</name>
    <name type="common">Chinese yew</name>
    <name type="synonym">Taxus wallichiana var. chinensis</name>
    <dbReference type="NCBI Taxonomy" id="29808"/>
    <lineage>
        <taxon>Eukaryota</taxon>
        <taxon>Viridiplantae</taxon>
        <taxon>Streptophyta</taxon>
        <taxon>Embryophyta</taxon>
        <taxon>Tracheophyta</taxon>
        <taxon>Spermatophyta</taxon>
        <taxon>Pinopsida</taxon>
        <taxon>Pinidae</taxon>
        <taxon>Conifers II</taxon>
        <taxon>Cupressales</taxon>
        <taxon>Taxaceae</taxon>
        <taxon>Taxus</taxon>
    </lineage>
</organism>